<evidence type="ECO:0000313" key="1">
    <source>
        <dbReference type="EMBL" id="KAL1404372.1"/>
    </source>
</evidence>
<evidence type="ECO:0000313" key="2">
    <source>
        <dbReference type="Proteomes" id="UP001562425"/>
    </source>
</evidence>
<protein>
    <submittedName>
        <fullName evidence="1">Uncharacterized protein</fullName>
    </submittedName>
</protein>
<keyword evidence="2" id="KW-1185">Reference proteome</keyword>
<sequence>MDSTEPTYNQDIKKKVSSYIKKIGYIPVAVRMGHHAQEGKTEDKCKFETMDGPKSLHLPLQDVNKIGGTGTDPDVNKPGIAIVYAPVTLTTGCKYVEMCQEALPEAVARNNVRNLSFKELRRGYVADDLNKSPPR</sequence>
<gene>
    <name evidence="1" type="ORF">pipiens_005375</name>
</gene>
<dbReference type="AlphaFoldDB" id="A0ABD1DXJ1"/>
<comment type="caution">
    <text evidence="1">The sequence shown here is derived from an EMBL/GenBank/DDBJ whole genome shotgun (WGS) entry which is preliminary data.</text>
</comment>
<dbReference type="SUPFAM" id="SSF50447">
    <property type="entry name" value="Translation proteins"/>
    <property type="match status" value="1"/>
</dbReference>
<dbReference type="PANTHER" id="PTHR44830">
    <property type="entry name" value="ELONGATION FACTOR 1 ALPHA"/>
    <property type="match status" value="1"/>
</dbReference>
<organism evidence="1 2">
    <name type="scientific">Culex pipiens pipiens</name>
    <name type="common">Northern house mosquito</name>
    <dbReference type="NCBI Taxonomy" id="38569"/>
    <lineage>
        <taxon>Eukaryota</taxon>
        <taxon>Metazoa</taxon>
        <taxon>Ecdysozoa</taxon>
        <taxon>Arthropoda</taxon>
        <taxon>Hexapoda</taxon>
        <taxon>Insecta</taxon>
        <taxon>Pterygota</taxon>
        <taxon>Neoptera</taxon>
        <taxon>Endopterygota</taxon>
        <taxon>Diptera</taxon>
        <taxon>Nematocera</taxon>
        <taxon>Culicoidea</taxon>
        <taxon>Culicidae</taxon>
        <taxon>Culicinae</taxon>
        <taxon>Culicini</taxon>
        <taxon>Culex</taxon>
        <taxon>Culex</taxon>
    </lineage>
</organism>
<proteinExistence type="predicted"/>
<name>A0ABD1DXJ1_CULPP</name>
<dbReference type="InterPro" id="IPR009000">
    <property type="entry name" value="Transl_B-barrel_sf"/>
</dbReference>
<dbReference type="Proteomes" id="UP001562425">
    <property type="component" value="Unassembled WGS sequence"/>
</dbReference>
<accession>A0ABD1DXJ1</accession>
<dbReference type="PANTHER" id="PTHR44830:SF1">
    <property type="entry name" value="TR-TYPE G DOMAIN-CONTAINING PROTEIN"/>
    <property type="match status" value="1"/>
</dbReference>
<reference evidence="1 2" key="1">
    <citation type="submission" date="2024-05" db="EMBL/GenBank/DDBJ databases">
        <title>Culex pipiens pipiens assembly and annotation.</title>
        <authorList>
            <person name="Alout H."/>
            <person name="Durand T."/>
        </authorList>
    </citation>
    <scope>NUCLEOTIDE SEQUENCE [LARGE SCALE GENOMIC DNA]</scope>
    <source>
        <strain evidence="1">HA-2024</strain>
        <tissue evidence="1">Whole body</tissue>
    </source>
</reference>
<dbReference type="EMBL" id="JBEHCU010000482">
    <property type="protein sequence ID" value="KAL1404372.1"/>
    <property type="molecule type" value="Genomic_DNA"/>
</dbReference>